<dbReference type="InterPro" id="IPR005935">
    <property type="entry name" value="Mev_decarb"/>
</dbReference>
<keyword evidence="5" id="KW-0067">ATP-binding</keyword>
<dbReference type="RefSeq" id="WP_061993511.1">
    <property type="nucleotide sequence ID" value="NZ_DF968005.1"/>
</dbReference>
<dbReference type="GO" id="GO:0004163">
    <property type="term" value="F:diphosphomevalonate decarboxylase activity"/>
    <property type="evidence" value="ECO:0007669"/>
    <property type="project" value="UniProtKB-EC"/>
</dbReference>
<feature type="domain" description="Mvd1 C-terminal" evidence="8">
    <location>
        <begin position="172"/>
        <end position="302"/>
    </location>
</feature>
<organism evidence="10 11">
    <name type="scientific">Fructobacillus ficulneus</name>
    <dbReference type="NCBI Taxonomy" id="157463"/>
    <lineage>
        <taxon>Bacteria</taxon>
        <taxon>Bacillati</taxon>
        <taxon>Bacillota</taxon>
        <taxon>Bacilli</taxon>
        <taxon>Lactobacillales</taxon>
        <taxon>Lactobacillaceae</taxon>
        <taxon>Fructobacillus</taxon>
    </lineage>
</organism>
<accession>A0A0K8MJ15</accession>
<protein>
    <recommendedName>
        <fullName evidence="2">diphosphomevalonate decarboxylase</fullName>
        <ecNumber evidence="2">4.1.1.33</ecNumber>
    </recommendedName>
</protein>
<comment type="similarity">
    <text evidence="1">Belongs to the diphosphomevalonate decarboxylase family.</text>
</comment>
<dbReference type="FunFam" id="3.30.230.10:FF:000072">
    <property type="entry name" value="Diphosphomevalonate decarboxylase"/>
    <property type="match status" value="1"/>
</dbReference>
<dbReference type="Gene3D" id="3.30.230.10">
    <property type="match status" value="1"/>
</dbReference>
<evidence type="ECO:0000256" key="4">
    <source>
        <dbReference type="ARBA" id="ARBA00022741"/>
    </source>
</evidence>
<evidence type="ECO:0000256" key="2">
    <source>
        <dbReference type="ARBA" id="ARBA00012296"/>
    </source>
</evidence>
<dbReference type="InterPro" id="IPR053859">
    <property type="entry name" value="MVD-like_N"/>
</dbReference>
<dbReference type="AlphaFoldDB" id="A0A0K8MJ15"/>
<evidence type="ECO:0000256" key="5">
    <source>
        <dbReference type="ARBA" id="ARBA00022840"/>
    </source>
</evidence>
<keyword evidence="3" id="KW-0444">Lipid biosynthesis</keyword>
<dbReference type="InterPro" id="IPR029765">
    <property type="entry name" value="Mev_diP_decarb"/>
</dbReference>
<dbReference type="GO" id="GO:0019287">
    <property type="term" value="P:isopentenyl diphosphate biosynthetic process, mevalonate pathway"/>
    <property type="evidence" value="ECO:0007669"/>
    <property type="project" value="InterPro"/>
</dbReference>
<dbReference type="NCBIfam" id="TIGR01240">
    <property type="entry name" value="mevDPdecarb"/>
    <property type="match status" value="1"/>
</dbReference>
<dbReference type="InterPro" id="IPR041431">
    <property type="entry name" value="Mvd1_C"/>
</dbReference>
<dbReference type="EC" id="4.1.1.33" evidence="2"/>
<dbReference type="GO" id="GO:0005829">
    <property type="term" value="C:cytosol"/>
    <property type="evidence" value="ECO:0007669"/>
    <property type="project" value="InterPro"/>
</dbReference>
<keyword evidence="6" id="KW-0443">Lipid metabolism</keyword>
<dbReference type="Pfam" id="PF22700">
    <property type="entry name" value="MVD-like_N"/>
    <property type="match status" value="1"/>
</dbReference>
<evidence type="ECO:0000256" key="6">
    <source>
        <dbReference type="ARBA" id="ARBA00023098"/>
    </source>
</evidence>
<evidence type="ECO:0000256" key="1">
    <source>
        <dbReference type="ARBA" id="ARBA00008831"/>
    </source>
</evidence>
<evidence type="ECO:0000256" key="3">
    <source>
        <dbReference type="ARBA" id="ARBA00022516"/>
    </source>
</evidence>
<feature type="domain" description="Diphosphomevalonate decarboxylase-like N-terminal" evidence="9">
    <location>
        <begin position="10"/>
        <end position="159"/>
    </location>
</feature>
<dbReference type="Gene3D" id="3.30.70.890">
    <property type="entry name" value="GHMP kinase, C-terminal domain"/>
    <property type="match status" value="1"/>
</dbReference>
<sequence>MNEKTSTARAHTNIALMKYWGKKDAALNLPTTSSLSLTLKEFYTDTMVTEGREDTLLINNLMQDPTRVHKFLDFLRAEKGDFPPLTVVSKNVVPTSAGLASSASSFAALTAAVAHYNDWDLSLEELSRLARRGSGSATRSFFPGFAVWHEGHDDQSSFAESLPESTMPIALVVCEVAKTTKKVSSSDGMQRAMTSPDYEAWVAKSHEQFDVMQAALAANDLETVGAIAEENALAMHALNMSATDRRFTYFSQMTIDIIAFVKELRKQGFLAYATIDAGPNVKIITRQDQAEEIKEKALASFRKLKVEIATPGPGLSYIEENDFADEALKINNEI</sequence>
<evidence type="ECO:0000256" key="7">
    <source>
        <dbReference type="ARBA" id="ARBA00023239"/>
    </source>
</evidence>
<dbReference type="SUPFAM" id="SSF54211">
    <property type="entry name" value="Ribosomal protein S5 domain 2-like"/>
    <property type="match status" value="1"/>
</dbReference>
<reference evidence="10 11" key="1">
    <citation type="journal article" date="2015" name="BMC Genomics">
        <title>Comparative genomics of Fructobacillus spp. and Leuconostoc spp. reveals niche-specific evolution of Fructobacillus spp.</title>
        <authorList>
            <person name="Endo A."/>
            <person name="Tanizawa Y."/>
            <person name="Tanaka N."/>
            <person name="Maeno S."/>
            <person name="Kumar H."/>
            <person name="Shiwa Y."/>
            <person name="Okada S."/>
            <person name="Yoshikawa H."/>
            <person name="Dicks L."/>
            <person name="Nakagawa J."/>
            <person name="Arita M."/>
        </authorList>
    </citation>
    <scope>NUCLEOTIDE SEQUENCE [LARGE SCALE GENOMIC DNA]</scope>
    <source>
        <strain evidence="10 11">JCM 12225</strain>
    </source>
</reference>
<dbReference type="Proteomes" id="UP000253891">
    <property type="component" value="Unassembled WGS sequence"/>
</dbReference>
<dbReference type="OrthoDB" id="5498344at2"/>
<dbReference type="Pfam" id="PF18376">
    <property type="entry name" value="MDD_C"/>
    <property type="match status" value="1"/>
</dbReference>
<dbReference type="InterPro" id="IPR020568">
    <property type="entry name" value="Ribosomal_Su5_D2-typ_SF"/>
</dbReference>
<dbReference type="EMBL" id="DF968005">
    <property type="protein sequence ID" value="GAP00174.1"/>
    <property type="molecule type" value="Genomic_DNA"/>
</dbReference>
<dbReference type="SUPFAM" id="SSF55060">
    <property type="entry name" value="GHMP Kinase, C-terminal domain"/>
    <property type="match status" value="1"/>
</dbReference>
<dbReference type="PIRSF" id="PIRSF015950">
    <property type="entry name" value="Mev_P_decrbx"/>
    <property type="match status" value="1"/>
</dbReference>
<evidence type="ECO:0000259" key="9">
    <source>
        <dbReference type="Pfam" id="PF22700"/>
    </source>
</evidence>
<dbReference type="PANTHER" id="PTHR10977">
    <property type="entry name" value="DIPHOSPHOMEVALONATE DECARBOXYLASE"/>
    <property type="match status" value="1"/>
</dbReference>
<dbReference type="InterPro" id="IPR014721">
    <property type="entry name" value="Ribsml_uS5_D2-typ_fold_subgr"/>
</dbReference>
<keyword evidence="11" id="KW-1185">Reference proteome</keyword>
<dbReference type="GO" id="GO:0005524">
    <property type="term" value="F:ATP binding"/>
    <property type="evidence" value="ECO:0007669"/>
    <property type="project" value="UniProtKB-KW"/>
</dbReference>
<evidence type="ECO:0000259" key="8">
    <source>
        <dbReference type="Pfam" id="PF18376"/>
    </source>
</evidence>
<gene>
    <name evidence="10" type="ORF">FFIC_281830</name>
</gene>
<dbReference type="InterPro" id="IPR036554">
    <property type="entry name" value="GHMP_kinase_C_sf"/>
</dbReference>
<keyword evidence="7" id="KW-0456">Lyase</keyword>
<dbReference type="PANTHER" id="PTHR10977:SF3">
    <property type="entry name" value="DIPHOSPHOMEVALONATE DECARBOXYLASE"/>
    <property type="match status" value="1"/>
</dbReference>
<name>A0A0K8MJ15_9LACO</name>
<evidence type="ECO:0000313" key="10">
    <source>
        <dbReference type="EMBL" id="GAP00174.1"/>
    </source>
</evidence>
<keyword evidence="4" id="KW-0547">Nucleotide-binding</keyword>
<proteinExistence type="inferred from homology"/>
<evidence type="ECO:0000313" key="11">
    <source>
        <dbReference type="Proteomes" id="UP000253891"/>
    </source>
</evidence>
<dbReference type="STRING" id="157463.GCA_001047075_01079"/>